<feature type="chain" id="PRO_5004207155" evidence="1">
    <location>
        <begin position="19"/>
        <end position="90"/>
    </location>
</feature>
<evidence type="ECO:0000256" key="1">
    <source>
        <dbReference type="SAM" id="SignalP"/>
    </source>
</evidence>
<dbReference type="STRING" id="314256.OG2516_06212"/>
<dbReference type="HOGENOM" id="CLU_2437920_0_0_5"/>
<dbReference type="RefSeq" id="WP_007254769.1">
    <property type="nucleotide sequence ID" value="NZ_CH724107.1"/>
</dbReference>
<proteinExistence type="predicted"/>
<evidence type="ECO:0000313" key="2">
    <source>
        <dbReference type="EMBL" id="EAR50668.1"/>
    </source>
</evidence>
<evidence type="ECO:0000313" key="3">
    <source>
        <dbReference type="Proteomes" id="UP000003635"/>
    </source>
</evidence>
<feature type="signal peptide" evidence="1">
    <location>
        <begin position="1"/>
        <end position="18"/>
    </location>
</feature>
<organism evidence="2 3">
    <name type="scientific">Oceanicola granulosus (strain ATCC BAA-861 / DSM 15982 / KCTC 12143 / HTCC2516)</name>
    <dbReference type="NCBI Taxonomy" id="314256"/>
    <lineage>
        <taxon>Bacteria</taxon>
        <taxon>Pseudomonadati</taxon>
        <taxon>Pseudomonadota</taxon>
        <taxon>Alphaproteobacteria</taxon>
        <taxon>Rhodobacterales</taxon>
        <taxon>Roseobacteraceae</taxon>
        <taxon>Oceanicola</taxon>
    </lineage>
</organism>
<protein>
    <submittedName>
        <fullName evidence="2">Uncharacterized protein</fullName>
    </submittedName>
</protein>
<dbReference type="AlphaFoldDB" id="Q2CDC2"/>
<comment type="caution">
    <text evidence="2">The sequence shown here is derived from an EMBL/GenBank/DDBJ whole genome shotgun (WGS) entry which is preliminary data.</text>
</comment>
<accession>Q2CDC2</accession>
<keyword evidence="1" id="KW-0732">Signal</keyword>
<dbReference type="EMBL" id="AAOT01000024">
    <property type="protein sequence ID" value="EAR50668.1"/>
    <property type="molecule type" value="Genomic_DNA"/>
</dbReference>
<sequence length="90" mass="9100">MLYLLPLMILPALPVAPAATDLPPAAPAAEAALGGPYPDAPWSDTALPPLGPDELRAMVEMDGDPDTLTAEEAAMLALLGQVLASPVAAD</sequence>
<reference evidence="2 3" key="1">
    <citation type="journal article" date="2010" name="J. Bacteriol.">
        <title>Genome sequences of Oceanicola granulosus HTCC2516(T) and Oceanicola batsensis HTCC2597(TDelta).</title>
        <authorList>
            <person name="Thrash J.C."/>
            <person name="Cho J.C."/>
            <person name="Vergin K.L."/>
            <person name="Giovannoni S.J."/>
        </authorList>
    </citation>
    <scope>NUCLEOTIDE SEQUENCE [LARGE SCALE GENOMIC DNA]</scope>
    <source>
        <strain evidence="3">ATCC BAA-861 / DSM 15982 / KCTC 12143 / HTCC2516</strain>
    </source>
</reference>
<dbReference type="Proteomes" id="UP000003635">
    <property type="component" value="Unassembled WGS sequence"/>
</dbReference>
<gene>
    <name evidence="2" type="ORF">OG2516_06212</name>
</gene>
<keyword evidence="3" id="KW-1185">Reference proteome</keyword>
<name>Q2CDC2_OCEGH</name>